<dbReference type="Pfam" id="PF12697">
    <property type="entry name" value="Abhydrolase_6"/>
    <property type="match status" value="1"/>
</dbReference>
<dbReference type="InterPro" id="IPR051601">
    <property type="entry name" value="Serine_prot/Carboxylest_S33"/>
</dbReference>
<organism evidence="5 6">
    <name type="scientific">Pelagomonas calceolata</name>
    <dbReference type="NCBI Taxonomy" id="35677"/>
    <lineage>
        <taxon>Eukaryota</taxon>
        <taxon>Sar</taxon>
        <taxon>Stramenopiles</taxon>
        <taxon>Ochrophyta</taxon>
        <taxon>Pelagophyceae</taxon>
        <taxon>Pelagomonadales</taxon>
        <taxon>Pelagomonadaceae</taxon>
        <taxon>Pelagomonas</taxon>
    </lineage>
</organism>
<evidence type="ECO:0000256" key="2">
    <source>
        <dbReference type="ARBA" id="ARBA00022801"/>
    </source>
</evidence>
<dbReference type="Proteomes" id="UP000789595">
    <property type="component" value="Unassembled WGS sequence"/>
</dbReference>
<evidence type="ECO:0000259" key="4">
    <source>
        <dbReference type="Pfam" id="PF12697"/>
    </source>
</evidence>
<feature type="non-terminal residue" evidence="5">
    <location>
        <position position="346"/>
    </location>
</feature>
<dbReference type="InterPro" id="IPR000073">
    <property type="entry name" value="AB_hydrolase_1"/>
</dbReference>
<keyword evidence="6" id="KW-1185">Reference proteome</keyword>
<dbReference type="PANTHER" id="PTHR43248:SF3">
    <property type="entry name" value="AB HYDROLASE-1 DOMAIN-CONTAINING PROTEIN"/>
    <property type="match status" value="1"/>
</dbReference>
<evidence type="ECO:0000313" key="5">
    <source>
        <dbReference type="EMBL" id="CAH0375864.1"/>
    </source>
</evidence>
<evidence type="ECO:0000313" key="6">
    <source>
        <dbReference type="Proteomes" id="UP000789595"/>
    </source>
</evidence>
<dbReference type="OrthoDB" id="8119704at2759"/>
<proteinExistence type="inferred from homology"/>
<evidence type="ECO:0000256" key="1">
    <source>
        <dbReference type="ARBA" id="ARBA00010088"/>
    </source>
</evidence>
<gene>
    <name evidence="5" type="ORF">PECAL_5P04120</name>
</gene>
<dbReference type="AlphaFoldDB" id="A0A8J2X158"/>
<sequence>YASSRAAVVTSRLRFSQRCGQRGATRPALSESTTPGRATPPQHHRERTTPRAQHGGKKMSVLAHKWVSSGALKGQAAFAKARVVVSLHGIMGQGRNWMTAARQLVKRQPDHKVLLIDLRGHGANATIAGPHTVAAAARDVAATVAHACGPDAPTPSEPTALLADGTAPLVLGHSFGGKVGLAYAAARVEPPIRTWLFDSNPTITTGAGGVGEVLAILEDAARDQVYSTTKAAVAALVERGLQPATAQWLAMTTEKADDGGVRFSYDLDAVRALYDDHCQTDLLPEARALDDADRLGLVIAGKADVVPRDLGLKHTYVLAESGHNVHVDALPELLEVVVGTHGADWV</sequence>
<evidence type="ECO:0000256" key="3">
    <source>
        <dbReference type="SAM" id="MobiDB-lite"/>
    </source>
</evidence>
<dbReference type="EMBL" id="CAKKNE010000005">
    <property type="protein sequence ID" value="CAH0375864.1"/>
    <property type="molecule type" value="Genomic_DNA"/>
</dbReference>
<comment type="similarity">
    <text evidence="1">Belongs to the peptidase S33 family.</text>
</comment>
<dbReference type="PANTHER" id="PTHR43248">
    <property type="entry name" value="2-SUCCINYL-6-HYDROXY-2,4-CYCLOHEXADIENE-1-CARBOXYLATE SYNTHASE"/>
    <property type="match status" value="1"/>
</dbReference>
<name>A0A8J2X158_9STRA</name>
<dbReference type="Gene3D" id="3.40.50.1820">
    <property type="entry name" value="alpha/beta hydrolase"/>
    <property type="match status" value="1"/>
</dbReference>
<comment type="caution">
    <text evidence="5">The sequence shown here is derived from an EMBL/GenBank/DDBJ whole genome shotgun (WGS) entry which is preliminary data.</text>
</comment>
<reference evidence="5" key="1">
    <citation type="submission" date="2021-11" db="EMBL/GenBank/DDBJ databases">
        <authorList>
            <consortium name="Genoscope - CEA"/>
            <person name="William W."/>
        </authorList>
    </citation>
    <scope>NUCLEOTIDE SEQUENCE</scope>
</reference>
<dbReference type="GO" id="GO:0016787">
    <property type="term" value="F:hydrolase activity"/>
    <property type="evidence" value="ECO:0007669"/>
    <property type="project" value="UniProtKB-KW"/>
</dbReference>
<dbReference type="SUPFAM" id="SSF53474">
    <property type="entry name" value="alpha/beta-Hydrolases"/>
    <property type="match status" value="1"/>
</dbReference>
<keyword evidence="2" id="KW-0378">Hydrolase</keyword>
<feature type="domain" description="AB hydrolase-1" evidence="4">
    <location>
        <begin position="84"/>
        <end position="329"/>
    </location>
</feature>
<protein>
    <recommendedName>
        <fullName evidence="4">AB hydrolase-1 domain-containing protein</fullName>
    </recommendedName>
</protein>
<accession>A0A8J2X158</accession>
<feature type="region of interest" description="Disordered" evidence="3">
    <location>
        <begin position="15"/>
        <end position="57"/>
    </location>
</feature>
<dbReference type="InterPro" id="IPR029058">
    <property type="entry name" value="AB_hydrolase_fold"/>
</dbReference>